<accession>A0ABR1TCP6</accession>
<evidence type="ECO:0000313" key="2">
    <source>
        <dbReference type="EMBL" id="KAK8044394.1"/>
    </source>
</evidence>
<keyword evidence="3" id="KW-1185">Reference proteome</keyword>
<dbReference type="EMBL" id="JAQQWK010000003">
    <property type="protein sequence ID" value="KAK8044394.1"/>
    <property type="molecule type" value="Genomic_DNA"/>
</dbReference>
<dbReference type="PANTHER" id="PTHR21054">
    <property type="entry name" value="ZINC METALLOPROTEINASE-RELATED"/>
    <property type="match status" value="1"/>
</dbReference>
<reference evidence="2 3" key="1">
    <citation type="submission" date="2023-01" db="EMBL/GenBank/DDBJ databases">
        <title>Analysis of 21 Apiospora genomes using comparative genomics revels a genus with tremendous synthesis potential of carbohydrate active enzymes and secondary metabolites.</title>
        <authorList>
            <person name="Sorensen T."/>
        </authorList>
    </citation>
    <scope>NUCLEOTIDE SEQUENCE [LARGE SCALE GENOMIC DNA]</scope>
    <source>
        <strain evidence="2 3">CBS 33761</strain>
    </source>
</reference>
<sequence>MSVLRLTNVADKEIVHQRCLLVTGTCDDDKAATPKEVFVAVSIQDAFSKASDPQNWPVAARYKSYDFRCLLMLQPGPNIADFRLFHQGRVCATTKITLNYQPLLQLPPLHLAIMVAKDSPLMIDCPPVKRGAFTSAHSTLDAAVSKLRMTAYMWQALLAEEFRSLKLRRRTFRLEEQWETDTTTFSHLQCDSGETIAGSVAKVHIVRSDKTVAELRDPQVAQQNHHSRHRTSLYQYFEQALRSHGAPFTSRTRPVVAGLVLDSHFSVSQSLIVAHAAMGQTKPTGLSLGMFGSHLTCSWPRFLEEIPACLMDANPTGDTFANDHGRCPTLQAACSYGQGSFLTQVAQAFGASRDTDFVYGKKVDEWRQRFIDISSSPASRFAGLSLRDALKLSMMDHFRVPLDERVTPSERESPVSVRCVLDSKYNRFLEAKCLAGIALVRFKDRKGQITEQFDYYYLDASADSIQPPAVHQIVIDEEGLEKTHDNRKKRGLEVIGMNGNIYTISNVWPLLADQPFVKVPGTSLVLSKRSVKAREAGLKHGLCRWATLLKRKYGDGNATRLAYANRIDLRVGVIMDGVVVYFSDGTKCNCGPANQTPLGGHQARDRTLSQGESLDIRQVSIASNRSGWGGGLIGCRVTLASGAAWGAINAPKEHVQHLMAQPDERIIGFYGRSDISNGFTVEFGIITAPKSVVDGEDGLPRQIYDMPELQNVNDPGSDDEDDEDDEDHDDEDEGDEDEDMDN</sequence>
<dbReference type="InterPro" id="IPR021917">
    <property type="entry name" value="Unchr_Zn-peptidase-like"/>
</dbReference>
<dbReference type="Proteomes" id="UP001444661">
    <property type="component" value="Unassembled WGS sequence"/>
</dbReference>
<gene>
    <name evidence="2" type="ORF">PG993_004418</name>
</gene>
<dbReference type="PANTHER" id="PTHR21054:SF2">
    <property type="entry name" value="MIP04191P"/>
    <property type="match status" value="1"/>
</dbReference>
<comment type="caution">
    <text evidence="2">The sequence shown here is derived from an EMBL/GenBank/DDBJ whole genome shotgun (WGS) entry which is preliminary data.</text>
</comment>
<name>A0ABR1TCP6_9PEZI</name>
<dbReference type="Pfam" id="PF12044">
    <property type="entry name" value="Metallopep"/>
    <property type="match status" value="1"/>
</dbReference>
<protein>
    <submittedName>
        <fullName evidence="2">Metallopeptidase</fullName>
    </submittedName>
</protein>
<proteinExistence type="predicted"/>
<dbReference type="InterPro" id="IPR053002">
    <property type="entry name" value="Metalloproteinase_M10B"/>
</dbReference>
<evidence type="ECO:0000313" key="3">
    <source>
        <dbReference type="Proteomes" id="UP001444661"/>
    </source>
</evidence>
<feature type="compositionally biased region" description="Acidic residues" evidence="1">
    <location>
        <begin position="716"/>
        <end position="742"/>
    </location>
</feature>
<feature type="region of interest" description="Disordered" evidence="1">
    <location>
        <begin position="695"/>
        <end position="742"/>
    </location>
</feature>
<evidence type="ECO:0000256" key="1">
    <source>
        <dbReference type="SAM" id="MobiDB-lite"/>
    </source>
</evidence>
<organism evidence="2 3">
    <name type="scientific">Apiospora rasikravindrae</name>
    <dbReference type="NCBI Taxonomy" id="990691"/>
    <lineage>
        <taxon>Eukaryota</taxon>
        <taxon>Fungi</taxon>
        <taxon>Dikarya</taxon>
        <taxon>Ascomycota</taxon>
        <taxon>Pezizomycotina</taxon>
        <taxon>Sordariomycetes</taxon>
        <taxon>Xylariomycetidae</taxon>
        <taxon>Amphisphaeriales</taxon>
        <taxon>Apiosporaceae</taxon>
        <taxon>Apiospora</taxon>
    </lineage>
</organism>